<dbReference type="EMBL" id="FNNJ01000050">
    <property type="protein sequence ID" value="SDY17115.1"/>
    <property type="molecule type" value="Genomic_DNA"/>
</dbReference>
<gene>
    <name evidence="1" type="ORF">SAMN05444411_1501</name>
</gene>
<reference evidence="1 2" key="1">
    <citation type="submission" date="2016-10" db="EMBL/GenBank/DDBJ databases">
        <authorList>
            <person name="de Groot N.N."/>
        </authorList>
    </citation>
    <scope>NUCLEOTIDE SEQUENCE [LARGE SCALE GENOMIC DNA]</scope>
    <source>
        <strain evidence="1 2">DSM 24956</strain>
    </source>
</reference>
<dbReference type="Proteomes" id="UP000199595">
    <property type="component" value="Unassembled WGS sequence"/>
</dbReference>
<evidence type="ECO:0000313" key="2">
    <source>
        <dbReference type="Proteomes" id="UP000199595"/>
    </source>
</evidence>
<proteinExistence type="predicted"/>
<sequence>MKKNILLILILTIYLSCTDKKDKINIVEKTKKEKLSSDQKFKNWLIEKSILYTDIKPFREYPSYELWSHYDLLSQKDSLKYDFFPSTDSSFVLITNENRENRGRYIDYRFLETESKNVHIGIGIMDSLKTISTDHFWYNDRILYIIERKIKSNDYSMIKLKVKVDSIWEYYIPNDEIKK</sequence>
<accession>A0A1H3HPF7</accession>
<name>A0A1H3HPF7_9FLAO</name>
<dbReference type="AlphaFoldDB" id="A0A1H3HPF7"/>
<keyword evidence="2" id="KW-1185">Reference proteome</keyword>
<evidence type="ECO:0000313" key="1">
    <source>
        <dbReference type="EMBL" id="SDY17115.1"/>
    </source>
</evidence>
<protein>
    <submittedName>
        <fullName evidence="1">Uncharacterized protein</fullName>
    </submittedName>
</protein>
<organism evidence="1 2">
    <name type="scientific">Lutibacter oricola</name>
    <dbReference type="NCBI Taxonomy" id="762486"/>
    <lineage>
        <taxon>Bacteria</taxon>
        <taxon>Pseudomonadati</taxon>
        <taxon>Bacteroidota</taxon>
        <taxon>Flavobacteriia</taxon>
        <taxon>Flavobacteriales</taxon>
        <taxon>Flavobacteriaceae</taxon>
        <taxon>Lutibacter</taxon>
    </lineage>
</organism>